<evidence type="ECO:0000313" key="1">
    <source>
        <dbReference type="EMBL" id="MFC3687208.1"/>
    </source>
</evidence>
<protein>
    <recommendedName>
        <fullName evidence="3">RiboL-PSP-HEPN domain-containing protein</fullName>
    </recommendedName>
</protein>
<dbReference type="Proteomes" id="UP001595685">
    <property type="component" value="Unassembled WGS sequence"/>
</dbReference>
<reference evidence="2" key="1">
    <citation type="journal article" date="2019" name="Int. J. Syst. Evol. Microbiol.">
        <title>The Global Catalogue of Microorganisms (GCM) 10K type strain sequencing project: providing services to taxonomists for standard genome sequencing and annotation.</title>
        <authorList>
            <consortium name="The Broad Institute Genomics Platform"/>
            <consortium name="The Broad Institute Genome Sequencing Center for Infectious Disease"/>
            <person name="Wu L."/>
            <person name="Ma J."/>
        </authorList>
    </citation>
    <scope>NUCLEOTIDE SEQUENCE [LARGE SCALE GENOMIC DNA]</scope>
    <source>
        <strain evidence="2">NCAIM B.02333</strain>
    </source>
</reference>
<proteinExistence type="predicted"/>
<evidence type="ECO:0008006" key="3">
    <source>
        <dbReference type="Google" id="ProtNLM"/>
    </source>
</evidence>
<organism evidence="1 2">
    <name type="scientific">Aquipuribacter hungaricus</name>
    <dbReference type="NCBI Taxonomy" id="545624"/>
    <lineage>
        <taxon>Bacteria</taxon>
        <taxon>Bacillati</taxon>
        <taxon>Actinomycetota</taxon>
        <taxon>Actinomycetes</taxon>
        <taxon>Micrococcales</taxon>
        <taxon>Intrasporangiaceae</taxon>
        <taxon>Aquipuribacter</taxon>
    </lineage>
</organism>
<evidence type="ECO:0000313" key="2">
    <source>
        <dbReference type="Proteomes" id="UP001595685"/>
    </source>
</evidence>
<keyword evidence="2" id="KW-1185">Reference proteome</keyword>
<dbReference type="RefSeq" id="WP_340289439.1">
    <property type="nucleotide sequence ID" value="NZ_JBBEOI010000008.1"/>
</dbReference>
<gene>
    <name evidence="1" type="ORF">ACFOLH_02500</name>
</gene>
<dbReference type="EMBL" id="JBHRWW010000001">
    <property type="protein sequence ID" value="MFC3687208.1"/>
    <property type="molecule type" value="Genomic_DNA"/>
</dbReference>
<comment type="caution">
    <text evidence="1">The sequence shown here is derived from an EMBL/GenBank/DDBJ whole genome shotgun (WGS) entry which is preliminary data.</text>
</comment>
<name>A0ABV7WFD9_9MICO</name>
<sequence>MRLRRRALKNGLSVTAFACFEVFIRERLDELLVELTKCPTLPDFDQLPEALQMAATKGVVDALRFQLNQRRENLDTQTVVALSQRHAGMIASTAGRPFELSDWSFGWASSNVGPGVLVDFLNALKAPKLYSEIPKVLQDVDFDYAAAGLADGNKFALARLGGWRHAAAHDATASVDLALLRTRITSYLSVAFAFDLLASFAMRVLVDEFSGYGEVAPDRNCLLLRQFVPVVPAFELQDISGGRLQSYYAWAQCRADIGELPTPLTGAVFERDVQGQIVDWFFH</sequence>
<accession>A0ABV7WFD9</accession>